<proteinExistence type="predicted"/>
<keyword evidence="1" id="KW-0812">Transmembrane</keyword>
<feature type="transmembrane region" description="Helical" evidence="1">
    <location>
        <begin position="65"/>
        <end position="83"/>
    </location>
</feature>
<feature type="transmembrane region" description="Helical" evidence="1">
    <location>
        <begin position="92"/>
        <end position="109"/>
    </location>
</feature>
<dbReference type="EMBL" id="JACQWF010000273">
    <property type="protein sequence ID" value="MBI4595944.1"/>
    <property type="molecule type" value="Genomic_DNA"/>
</dbReference>
<evidence type="ECO:0000313" key="3">
    <source>
        <dbReference type="Proteomes" id="UP000772181"/>
    </source>
</evidence>
<dbReference type="AlphaFoldDB" id="A0A933GNF4"/>
<keyword evidence="1" id="KW-1133">Transmembrane helix</keyword>
<gene>
    <name evidence="2" type="ORF">HY730_06145</name>
</gene>
<accession>A0A933GNF4</accession>
<reference evidence="2" key="1">
    <citation type="submission" date="2020-07" db="EMBL/GenBank/DDBJ databases">
        <title>Huge and variable diversity of episymbiotic CPR bacteria and DPANN archaea in groundwater ecosystems.</title>
        <authorList>
            <person name="He C.Y."/>
            <person name="Keren R."/>
            <person name="Whittaker M."/>
            <person name="Farag I.F."/>
            <person name="Doudna J."/>
            <person name="Cate J.H.D."/>
            <person name="Banfield J.F."/>
        </authorList>
    </citation>
    <scope>NUCLEOTIDE SEQUENCE</scope>
    <source>
        <strain evidence="2">NC_groundwater_1482_Ag_S-0.65um_47_24</strain>
    </source>
</reference>
<evidence type="ECO:0000313" key="2">
    <source>
        <dbReference type="EMBL" id="MBI4595944.1"/>
    </source>
</evidence>
<feature type="transmembrane region" description="Helical" evidence="1">
    <location>
        <begin position="37"/>
        <end position="59"/>
    </location>
</feature>
<sequence>MMFKTGQKLMKEKLAGAASSASGITSILGSYQVCHNLWVSAMALLGVLGITVAGMPLLFLTKVALPFWIIARLLFIVTLGLYVKKHCISRKLLIFNLGLITIGMPFQSLQSYSSLFWLMGGALV</sequence>
<protein>
    <submittedName>
        <fullName evidence="2">Uncharacterized protein</fullName>
    </submittedName>
</protein>
<feature type="non-terminal residue" evidence="2">
    <location>
        <position position="124"/>
    </location>
</feature>
<dbReference type="Proteomes" id="UP000772181">
    <property type="component" value="Unassembled WGS sequence"/>
</dbReference>
<name>A0A933GNF4_UNCTE</name>
<keyword evidence="1" id="KW-0472">Membrane</keyword>
<organism evidence="2 3">
    <name type="scientific">Tectimicrobiota bacterium</name>
    <dbReference type="NCBI Taxonomy" id="2528274"/>
    <lineage>
        <taxon>Bacteria</taxon>
        <taxon>Pseudomonadati</taxon>
        <taxon>Nitrospinota/Tectimicrobiota group</taxon>
        <taxon>Candidatus Tectimicrobiota</taxon>
    </lineage>
</organism>
<comment type="caution">
    <text evidence="2">The sequence shown here is derived from an EMBL/GenBank/DDBJ whole genome shotgun (WGS) entry which is preliminary data.</text>
</comment>
<evidence type="ECO:0000256" key="1">
    <source>
        <dbReference type="SAM" id="Phobius"/>
    </source>
</evidence>